<dbReference type="SUPFAM" id="SSF49764">
    <property type="entry name" value="HSP20-like chaperones"/>
    <property type="match status" value="1"/>
</dbReference>
<accession>H2XPJ3</accession>
<feature type="domain" description="CS" evidence="1">
    <location>
        <begin position="16"/>
        <end position="106"/>
    </location>
</feature>
<evidence type="ECO:0000259" key="1">
    <source>
        <dbReference type="PROSITE" id="PS51203"/>
    </source>
</evidence>
<dbReference type="InterPro" id="IPR008978">
    <property type="entry name" value="HSP20-like_chaperone"/>
</dbReference>
<reference evidence="2" key="4">
    <citation type="submission" date="2025-09" db="UniProtKB">
        <authorList>
            <consortium name="Ensembl"/>
        </authorList>
    </citation>
    <scope>IDENTIFICATION</scope>
</reference>
<dbReference type="OMA" id="RDVECSL"/>
<reference evidence="3" key="1">
    <citation type="journal article" date="2002" name="Science">
        <title>The draft genome of Ciona intestinalis: insights into chordate and vertebrate origins.</title>
        <authorList>
            <person name="Dehal P."/>
            <person name="Satou Y."/>
            <person name="Campbell R.K."/>
            <person name="Chapman J."/>
            <person name="Degnan B."/>
            <person name="De Tomaso A."/>
            <person name="Davidson B."/>
            <person name="Di Gregorio A."/>
            <person name="Gelpke M."/>
            <person name="Goodstein D.M."/>
            <person name="Harafuji N."/>
            <person name="Hastings K.E."/>
            <person name="Ho I."/>
            <person name="Hotta K."/>
            <person name="Huang W."/>
            <person name="Kawashima T."/>
            <person name="Lemaire P."/>
            <person name="Martinez D."/>
            <person name="Meinertzhagen I.A."/>
            <person name="Necula S."/>
            <person name="Nonaka M."/>
            <person name="Putnam N."/>
            <person name="Rash S."/>
            <person name="Saiga H."/>
            <person name="Satake M."/>
            <person name="Terry A."/>
            <person name="Yamada L."/>
            <person name="Wang H.G."/>
            <person name="Awazu S."/>
            <person name="Azumi K."/>
            <person name="Boore J."/>
            <person name="Branno M."/>
            <person name="Chin-Bow S."/>
            <person name="DeSantis R."/>
            <person name="Doyle S."/>
            <person name="Francino P."/>
            <person name="Keys D.N."/>
            <person name="Haga S."/>
            <person name="Hayashi H."/>
            <person name="Hino K."/>
            <person name="Imai K.S."/>
            <person name="Inaba K."/>
            <person name="Kano S."/>
            <person name="Kobayashi K."/>
            <person name="Kobayashi M."/>
            <person name="Lee B.I."/>
            <person name="Makabe K.W."/>
            <person name="Manohar C."/>
            <person name="Matassi G."/>
            <person name="Medina M."/>
            <person name="Mochizuki Y."/>
            <person name="Mount S."/>
            <person name="Morishita T."/>
            <person name="Miura S."/>
            <person name="Nakayama A."/>
            <person name="Nishizaka S."/>
            <person name="Nomoto H."/>
            <person name="Ohta F."/>
            <person name="Oishi K."/>
            <person name="Rigoutsos I."/>
            <person name="Sano M."/>
            <person name="Sasaki A."/>
            <person name="Sasakura Y."/>
            <person name="Shoguchi E."/>
            <person name="Shin-i T."/>
            <person name="Spagnuolo A."/>
            <person name="Stainier D."/>
            <person name="Suzuki M.M."/>
            <person name="Tassy O."/>
            <person name="Takatori N."/>
            <person name="Tokuoka M."/>
            <person name="Yagi K."/>
            <person name="Yoshizaki F."/>
            <person name="Wada S."/>
            <person name="Zhang C."/>
            <person name="Hyatt P.D."/>
            <person name="Larimer F."/>
            <person name="Detter C."/>
            <person name="Doggett N."/>
            <person name="Glavina T."/>
            <person name="Hawkins T."/>
            <person name="Richardson P."/>
            <person name="Lucas S."/>
            <person name="Kohara Y."/>
            <person name="Levine M."/>
            <person name="Satoh N."/>
            <person name="Rokhsar D.S."/>
        </authorList>
    </citation>
    <scope>NUCLEOTIDE SEQUENCE [LARGE SCALE GENOMIC DNA]</scope>
</reference>
<dbReference type="GeneTree" id="ENSGT00390000001644"/>
<dbReference type="Ensembl" id="ENSCINT00000033040.1">
    <property type="protein sequence ID" value="ENSCINP00000031577.1"/>
    <property type="gene ID" value="ENSCING00000022498.1"/>
</dbReference>
<dbReference type="Gene3D" id="1.20.5.740">
    <property type="entry name" value="Single helix bin"/>
    <property type="match status" value="1"/>
</dbReference>
<dbReference type="AlphaFoldDB" id="H2XPJ3"/>
<protein>
    <recommendedName>
        <fullName evidence="1">CS domain-containing protein</fullName>
    </recommendedName>
</protein>
<dbReference type="GO" id="GO:0051082">
    <property type="term" value="F:unfolded protein binding"/>
    <property type="evidence" value="ECO:0000318"/>
    <property type="project" value="GO_Central"/>
</dbReference>
<dbReference type="Proteomes" id="UP000008144">
    <property type="component" value="Chromosome 5"/>
</dbReference>
<reference evidence="2" key="3">
    <citation type="submission" date="2025-08" db="UniProtKB">
        <authorList>
            <consortium name="Ensembl"/>
        </authorList>
    </citation>
    <scope>IDENTIFICATION</scope>
</reference>
<reference evidence="2" key="2">
    <citation type="journal article" date="2008" name="Genome Biol.">
        <title>Improved genome assembly and evidence-based global gene model set for the chordate Ciona intestinalis: new insight into intron and operon populations.</title>
        <authorList>
            <person name="Satou Y."/>
            <person name="Mineta K."/>
            <person name="Ogasawara M."/>
            <person name="Sasakura Y."/>
            <person name="Shoguchi E."/>
            <person name="Ueno K."/>
            <person name="Yamada L."/>
            <person name="Matsumoto J."/>
            <person name="Wasserscheid J."/>
            <person name="Dewar K."/>
            <person name="Wiley G.B."/>
            <person name="Macmil S.L."/>
            <person name="Roe B.A."/>
            <person name="Zeller R.W."/>
            <person name="Hastings K.E."/>
            <person name="Lemaire P."/>
            <person name="Lindquist E."/>
            <person name="Endo T."/>
            <person name="Hotta K."/>
            <person name="Inaba K."/>
        </authorList>
    </citation>
    <scope>NUCLEOTIDE SEQUENCE [LARGE SCALE GENOMIC DNA]</scope>
    <source>
        <strain evidence="2">wild type</strain>
    </source>
</reference>
<dbReference type="GO" id="GO:0005737">
    <property type="term" value="C:cytoplasm"/>
    <property type="evidence" value="ECO:0000318"/>
    <property type="project" value="GO_Central"/>
</dbReference>
<dbReference type="Pfam" id="PF04969">
    <property type="entry name" value="CS"/>
    <property type="match status" value="1"/>
</dbReference>
<dbReference type="PANTHER" id="PTHR12356:SF18">
    <property type="entry name" value="NUDC DOMAIN-CONTAINING PROTEIN 2"/>
    <property type="match status" value="1"/>
</dbReference>
<dbReference type="InParanoid" id="H2XPJ3"/>
<dbReference type="FunFam" id="2.60.40.790:FF:000105">
    <property type="entry name" value="NudC domain-containing 2"/>
    <property type="match status" value="1"/>
</dbReference>
<keyword evidence="3" id="KW-1185">Reference proteome</keyword>
<dbReference type="InterPro" id="IPR007052">
    <property type="entry name" value="CS_dom"/>
</dbReference>
<dbReference type="PANTHER" id="PTHR12356">
    <property type="entry name" value="NUCLEAR MOVEMENT PROTEIN NUDC"/>
    <property type="match status" value="1"/>
</dbReference>
<name>H2XPJ3_CIOIN</name>
<dbReference type="FunCoup" id="H2XPJ3">
    <property type="interactions" value="370"/>
</dbReference>
<dbReference type="GO" id="GO:0006457">
    <property type="term" value="P:protein folding"/>
    <property type="evidence" value="ECO:0000318"/>
    <property type="project" value="GO_Central"/>
</dbReference>
<dbReference type="HOGENOM" id="CLU_113495_1_0_1"/>
<proteinExistence type="predicted"/>
<sequence length="152" mass="17344">YIMSSNFDEKSGTVDCKTVWGLWYQTAEEIVVEVQVPEGTRGKEVSVKISHNHVSCKLKDKVYFDGDLFEFVDTEESVWSLEDRKLVRILLAKAKKTNGTCWKSLFLDGSCAPDEWTFDQMQRKFTLEKYQVQNPGFDFSSASISGNYENGG</sequence>
<evidence type="ECO:0000313" key="2">
    <source>
        <dbReference type="Ensembl" id="ENSCINP00000031577.1"/>
    </source>
</evidence>
<evidence type="ECO:0000313" key="3">
    <source>
        <dbReference type="Proteomes" id="UP000008144"/>
    </source>
</evidence>
<organism evidence="2 3">
    <name type="scientific">Ciona intestinalis</name>
    <name type="common">Transparent sea squirt</name>
    <name type="synonym">Ascidia intestinalis</name>
    <dbReference type="NCBI Taxonomy" id="7719"/>
    <lineage>
        <taxon>Eukaryota</taxon>
        <taxon>Metazoa</taxon>
        <taxon>Chordata</taxon>
        <taxon>Tunicata</taxon>
        <taxon>Ascidiacea</taxon>
        <taxon>Phlebobranchia</taxon>
        <taxon>Cionidae</taxon>
        <taxon>Ciona</taxon>
    </lineage>
</organism>
<dbReference type="InterPro" id="IPR037898">
    <property type="entry name" value="NudC_fam"/>
</dbReference>
<dbReference type="EMBL" id="EAAA01002234">
    <property type="status" value="NOT_ANNOTATED_CDS"/>
    <property type="molecule type" value="Genomic_DNA"/>
</dbReference>
<dbReference type="PROSITE" id="PS51203">
    <property type="entry name" value="CS"/>
    <property type="match status" value="1"/>
</dbReference>
<dbReference type="STRING" id="7719.ENSCINP00000031577"/>
<dbReference type="Gene3D" id="2.60.40.790">
    <property type="match status" value="1"/>
</dbReference>